<gene>
    <name evidence="1" type="ORF">NE646_01995</name>
</gene>
<proteinExistence type="predicted"/>
<evidence type="ECO:0008006" key="3">
    <source>
        <dbReference type="Google" id="ProtNLM"/>
    </source>
</evidence>
<dbReference type="Proteomes" id="UP001205063">
    <property type="component" value="Unassembled WGS sequence"/>
</dbReference>
<evidence type="ECO:0000313" key="1">
    <source>
        <dbReference type="EMBL" id="MCQ4948441.1"/>
    </source>
</evidence>
<evidence type="ECO:0000313" key="2">
    <source>
        <dbReference type="Proteomes" id="UP001205063"/>
    </source>
</evidence>
<comment type="caution">
    <text evidence="1">The sequence shown here is derived from an EMBL/GenBank/DDBJ whole genome shotgun (WGS) entry which is preliminary data.</text>
</comment>
<dbReference type="AlphaFoldDB" id="A0AAW5K659"/>
<organism evidence="1 2">
    <name type="scientific">Bittarella massiliensis</name>
    <name type="common">ex Durand et al. 2017</name>
    <dbReference type="NCBI Taxonomy" id="1720313"/>
    <lineage>
        <taxon>Bacteria</taxon>
        <taxon>Bacillati</taxon>
        <taxon>Bacillota</taxon>
        <taxon>Clostridia</taxon>
        <taxon>Eubacteriales</taxon>
        <taxon>Oscillospiraceae</taxon>
        <taxon>Bittarella (ex Durand et al. 2017)</taxon>
    </lineage>
</organism>
<accession>A0AAW5K659</accession>
<name>A0AAW5K659_9FIRM</name>
<reference evidence="1" key="1">
    <citation type="submission" date="2022-06" db="EMBL/GenBank/DDBJ databases">
        <title>Isolation of gut microbiota from human fecal samples.</title>
        <authorList>
            <person name="Pamer E.G."/>
            <person name="Barat B."/>
            <person name="Waligurski E."/>
            <person name="Medina S."/>
            <person name="Paddock L."/>
            <person name="Mostad J."/>
        </authorList>
    </citation>
    <scope>NUCLEOTIDE SEQUENCE</scope>
    <source>
        <strain evidence="1">DFI.7.96</strain>
    </source>
</reference>
<sequence length="121" mass="14693">MNRAEDARRILDFLENSTYELEKLDNFLRLGDGETFREVRYFRETLSDSELLLPLLLMFSRDIVVRRTANRVFLQLFMKELDREDPQALEEQILLTMFQEQEDWKNFQYCFETTRAKDPIL</sequence>
<dbReference type="RefSeq" id="WP_256135301.1">
    <property type="nucleotide sequence ID" value="NZ_JANGAB010000001.1"/>
</dbReference>
<dbReference type="EMBL" id="JANGAB010000001">
    <property type="protein sequence ID" value="MCQ4948441.1"/>
    <property type="molecule type" value="Genomic_DNA"/>
</dbReference>
<protein>
    <recommendedName>
        <fullName evidence="3">HEAT repeat domain-containing protein</fullName>
    </recommendedName>
</protein>